<evidence type="ECO:0000256" key="1">
    <source>
        <dbReference type="SAM" id="MobiDB-lite"/>
    </source>
</evidence>
<sequence length="132" mass="13766">MAPSVAHRSVTSALSVRVRLGTGKSRSVLRLTVAGTAMCARHPLTWGVRCKRRCEASKACSDLPTSGAYNHQFAAASAPHQLLIGCGSIPLLRTLGQRPSANPSVGVTATRFGIRKPPRPAWGGAPPRGSAS</sequence>
<reference evidence="2" key="4">
    <citation type="submission" date="2011-06" db="EMBL/GenBank/DDBJ databases">
        <authorList>
            <person name="Vereecke D.M."/>
        </authorList>
    </citation>
    <scope>NUCLEOTIDE SEQUENCE</scope>
    <source>
        <strain evidence="2">D188</strain>
        <plasmid evidence="2">pFiD188</plasmid>
    </source>
</reference>
<reference evidence="2" key="3">
    <citation type="journal article" date="2011" name="Annu. Rev. Phytopathol.">
        <title>A successful bacterial coup d'etat: how Rhodococcus fascians redirects plant development.</title>
        <authorList>
            <person name="Stes E."/>
            <person name="Vandeputte O.M."/>
            <person name="El Jaziri M."/>
            <person name="Holsters M."/>
            <person name="Vereecke D."/>
        </authorList>
    </citation>
    <scope>NUCLEOTIDE SEQUENCE</scope>
    <source>
        <strain evidence="2">D188</strain>
        <plasmid evidence="2">pFiD188</plasmid>
    </source>
</reference>
<reference evidence="2" key="2">
    <citation type="journal article" date="2010" name="Mol. Plant Microbe Interact.">
        <title>Rhodococcus fascians impacts plant development through the dynamic fas-mediated production of a cytokinin mix.</title>
        <authorList>
            <person name="Pertry I."/>
            <person name="Vaclavikova K."/>
            <person name="Gemrotova M."/>
            <person name="Spichal L."/>
            <person name="Galuszka P."/>
            <person name="Depuydt S."/>
            <person name="Temmerman W."/>
            <person name="Stes E."/>
            <person name="De Keyser A."/>
            <person name="Riefler M."/>
            <person name="Biondi S."/>
            <person name="Novak O."/>
            <person name="Schmulling T."/>
            <person name="Strnad M."/>
            <person name="Tarkowski P."/>
            <person name="Holsters M."/>
            <person name="Vereecke D."/>
        </authorList>
    </citation>
    <scope>NUCLEOTIDE SEQUENCE</scope>
    <source>
        <strain evidence="2">D188</strain>
        <plasmid evidence="2">pFiD188</plasmid>
    </source>
</reference>
<accession>G8JYW1</accession>
<gene>
    <name evidence="2" type="ORF">pFi_096</name>
</gene>
<dbReference type="AlphaFoldDB" id="G8JYW1"/>
<keyword evidence="2" id="KW-0614">Plasmid</keyword>
<proteinExistence type="predicted"/>
<feature type="compositionally biased region" description="Low complexity" evidence="1">
    <location>
        <begin position="121"/>
        <end position="132"/>
    </location>
</feature>
<reference evidence="2" key="5">
    <citation type="journal article" date="2012" name="Mol. Plant Microbe Interact.">
        <title>pFiD188, the linear virulence plasmid of Rhodococcus fascians D188.</title>
        <authorList>
            <person name="Francis I."/>
            <person name="De Keyser A."/>
            <person name="De Backer P."/>
            <person name="Simon-Mateo C."/>
            <person name="Kalkus J."/>
            <person name="Pertry I."/>
            <person name="Ardiles-Diaz W."/>
            <person name="De Rycke R."/>
            <person name="Vandeputte O.M."/>
            <person name="El Jaziri M."/>
            <person name="Holsters M."/>
            <person name="Vereecke D."/>
        </authorList>
    </citation>
    <scope>NUCLEOTIDE SEQUENCE</scope>
    <source>
        <strain evidence="2">D188</strain>
        <plasmid evidence="2">pFiD188</plasmid>
    </source>
</reference>
<dbReference type="EMBL" id="JN093097">
    <property type="protein sequence ID" value="AET25232.1"/>
    <property type="molecule type" value="Genomic_DNA"/>
</dbReference>
<geneLocation type="plasmid" evidence="2">
    <name>pFiD188</name>
</geneLocation>
<protein>
    <submittedName>
        <fullName evidence="2">Uncharacterized protein</fullName>
    </submittedName>
</protein>
<name>G8JYW1_RHOFA</name>
<organism evidence="2">
    <name type="scientific">Rhodococcoides fascians D188</name>
    <dbReference type="NCBI Taxonomy" id="1051973"/>
    <lineage>
        <taxon>Bacteria</taxon>
        <taxon>Bacillati</taxon>
        <taxon>Actinomycetota</taxon>
        <taxon>Actinomycetes</taxon>
        <taxon>Mycobacteriales</taxon>
        <taxon>Nocardiaceae</taxon>
        <taxon>Rhodococcoides</taxon>
    </lineage>
</organism>
<evidence type="ECO:0000313" key="2">
    <source>
        <dbReference type="EMBL" id="AET25232.1"/>
    </source>
</evidence>
<feature type="region of interest" description="Disordered" evidence="1">
    <location>
        <begin position="100"/>
        <end position="132"/>
    </location>
</feature>
<reference evidence="2" key="1">
    <citation type="journal article" date="2009" name="Proc. Natl. Acad. Sci. U.S.A.">
        <title>Identification of Rhodococcus fascians cytokinins and their modus operandi to reshape the plant.</title>
        <authorList>
            <person name="Pertry I."/>
            <person name="Vaclavikova K."/>
            <person name="Depuydt S."/>
            <person name="Galuszka P."/>
            <person name="Spichal L."/>
            <person name="Temmerman W."/>
            <person name="Stes E."/>
            <person name="Schmulling T."/>
            <person name="Kakimoto T."/>
            <person name="Van Montagu M.C."/>
            <person name="Strnad M."/>
            <person name="Holsters M."/>
            <person name="Tarkowski P."/>
            <person name="Vereecke D."/>
        </authorList>
    </citation>
    <scope>NUCLEOTIDE SEQUENCE</scope>
    <source>
        <strain evidence="2">D188</strain>
        <plasmid evidence="2">pFiD188</plasmid>
    </source>
</reference>